<sequence length="1115" mass="119976">MNPTKFINILLILAVLLGNLSSSAQASAPQQYQPNSYQPQILADGTVCEEKLNQENINGETFTTFGRNPAIDDDQWDQCLALIRGDTPAAEPTSTEYVLGHVIVQASNTVLRVEDLPQIQSAKILTSNVTLLQVQEGQEETLVAELKRKGYSAALDYIRPVDIMTVVTPNDPIYQEQWNLQQLQLPRIWETITGTVDVTIGFVDTGIAWDHEDLAANVVAYTTTLSYGDPYDDNGHGTLMSGISGAVGNNGLGVTGFNWSTNLFMAKACDNVGCSDSDVIQGMQWLVDQGVSVASISLGSTWFSQPLCNQVSATLDAGVAMYFSAGNSGLDELHYPAACDSRGVVVGATANKYSIDRAYYSTWGYDGNFVMAPGGDHQSGDPNWDRLIVGPVPGNEYAGVTGTSPATPQVAALAAMLIEQDPSRTIADVTMVITSTVKDLGEPGFDPATGYGQIDPCRAVLGAGCDTAPWVSGATPDQWLTPAGGTIEIGAYIRDDHQIVTATLEVWLNRVLSETYPLSGTDWMSTTIQLPMNVFTNTALYTTTITAVDDAGQEVESWGPQIVVSTNVTESQWPQAQRDAAHTGYSESEIDPSSIQLLWSERTGGANVDATPALAYMPDGRAILIIGDATRTVSSGPSCKQGPFGGGTTYAVDALTGTPVWTVSCTTGHDIGIFADRTPVINGTLAYFGDNYGWAYTIDYVMAAHPDKFPNPIIWQRRDLEEYDAAMTMTMADNLLYVPVRNSGLYALDPLTGETVWHYNDGRHIFDFAPSVKDGILYVTTDCSGCNGAVLALNSQTGELIWEDDGDFYSVMGDMPLLYGNSVFTADGLGRVYRLDALNGQVIWTYDANDTISDNMAITPEGYILVPVDHYNDDPRQVALDLNGNEVWIMYTDVYGGANAPICTGHTCSDLSYFSHFHLFNSTDGQINFDSGELDPGGSASSPIFWKDGETGYFAGLTKNGYTHVWSVDLIGTVPPPVEPSTNLTVTMDVTPTEVFVGDSAVYTITVTNLAIGTIATGVVLTDALPAGLQFDSWLVQNGAEEISGTINWTGFLSVEQSITFSFATTAITTDTLTNTVTVTATNADPVSAEAVLHVLEKPTPDYDQIFLPIILKEH</sequence>
<name>A0A0G0BKR1_UNCC3</name>
<dbReference type="Pfam" id="PF01345">
    <property type="entry name" value="DUF11"/>
    <property type="match status" value="1"/>
</dbReference>
<evidence type="ECO:0000256" key="5">
    <source>
        <dbReference type="PROSITE-ProRule" id="PRU01240"/>
    </source>
</evidence>
<reference evidence="11 12" key="1">
    <citation type="journal article" date="2015" name="Nature">
        <title>rRNA introns, odd ribosomes, and small enigmatic genomes across a large radiation of phyla.</title>
        <authorList>
            <person name="Brown C.T."/>
            <person name="Hug L.A."/>
            <person name="Thomas B.C."/>
            <person name="Sharon I."/>
            <person name="Castelle C.J."/>
            <person name="Singh A."/>
            <person name="Wilkins M.J."/>
            <person name="Williams K.H."/>
            <person name="Banfield J.F."/>
        </authorList>
    </citation>
    <scope>NUCLEOTIDE SEQUENCE [LARGE SCALE GENOMIC DNA]</scope>
</reference>
<comment type="similarity">
    <text evidence="1 5 6">Belongs to the peptidase S8 family.</text>
</comment>
<dbReference type="InterPro" id="IPR015943">
    <property type="entry name" value="WD40/YVTN_repeat-like_dom_sf"/>
</dbReference>
<dbReference type="SMART" id="SM00564">
    <property type="entry name" value="PQQ"/>
    <property type="match status" value="4"/>
</dbReference>
<evidence type="ECO:0000259" key="10">
    <source>
        <dbReference type="Pfam" id="PF13360"/>
    </source>
</evidence>
<dbReference type="InterPro" id="IPR047589">
    <property type="entry name" value="DUF11_rpt"/>
</dbReference>
<protein>
    <submittedName>
        <fullName evidence="11">Thermitase</fullName>
    </submittedName>
</protein>
<gene>
    <name evidence="11" type="ORF">UR67_C0002G0158</name>
</gene>
<dbReference type="InterPro" id="IPR000209">
    <property type="entry name" value="Peptidase_S8/S53_dom"/>
</dbReference>
<dbReference type="Pfam" id="PF00082">
    <property type="entry name" value="Peptidase_S8"/>
    <property type="match status" value="1"/>
</dbReference>
<dbReference type="Pfam" id="PF13360">
    <property type="entry name" value="PQQ_2"/>
    <property type="match status" value="1"/>
</dbReference>
<comment type="caution">
    <text evidence="11">The sequence shown here is derived from an EMBL/GenBank/DDBJ whole genome shotgun (WGS) entry which is preliminary data.</text>
</comment>
<dbReference type="InterPro" id="IPR036852">
    <property type="entry name" value="Peptidase_S8/S53_dom_sf"/>
</dbReference>
<evidence type="ECO:0000313" key="12">
    <source>
        <dbReference type="Proteomes" id="UP000034581"/>
    </source>
</evidence>
<evidence type="ECO:0000256" key="6">
    <source>
        <dbReference type="RuleBase" id="RU003355"/>
    </source>
</evidence>
<evidence type="ECO:0000256" key="2">
    <source>
        <dbReference type="ARBA" id="ARBA00022670"/>
    </source>
</evidence>
<dbReference type="InterPro" id="IPR018391">
    <property type="entry name" value="PQQ_b-propeller_rpt"/>
</dbReference>
<dbReference type="InterPro" id="IPR023828">
    <property type="entry name" value="Peptidase_S8_Ser-AS"/>
</dbReference>
<dbReference type="PANTHER" id="PTHR43806">
    <property type="entry name" value="PEPTIDASE S8"/>
    <property type="match status" value="1"/>
</dbReference>
<dbReference type="STRING" id="1618350.UR67_C0002G0158"/>
<keyword evidence="3 5" id="KW-0378">Hydrolase</keyword>
<evidence type="ECO:0000256" key="4">
    <source>
        <dbReference type="ARBA" id="ARBA00022825"/>
    </source>
</evidence>
<evidence type="ECO:0000256" key="7">
    <source>
        <dbReference type="SAM" id="SignalP"/>
    </source>
</evidence>
<dbReference type="SUPFAM" id="SSF52743">
    <property type="entry name" value="Subtilisin-like"/>
    <property type="match status" value="1"/>
</dbReference>
<dbReference type="AlphaFoldDB" id="A0A0G0BKR1"/>
<dbReference type="GO" id="GO:0006508">
    <property type="term" value="P:proteolysis"/>
    <property type="evidence" value="ECO:0007669"/>
    <property type="project" value="UniProtKB-KW"/>
</dbReference>
<evidence type="ECO:0000256" key="3">
    <source>
        <dbReference type="ARBA" id="ARBA00022801"/>
    </source>
</evidence>
<organism evidence="11 12">
    <name type="scientific">candidate division CPR3 bacterium GW2011_GWF2_35_18</name>
    <dbReference type="NCBI Taxonomy" id="1618350"/>
    <lineage>
        <taxon>Bacteria</taxon>
        <taxon>Bacteria division CPR3</taxon>
    </lineage>
</organism>
<dbReference type="InterPro" id="IPR001434">
    <property type="entry name" value="OmcB-like_DUF11"/>
</dbReference>
<keyword evidence="2 5" id="KW-0645">Protease</keyword>
<dbReference type="InterPro" id="IPR015500">
    <property type="entry name" value="Peptidase_S8_subtilisin-rel"/>
</dbReference>
<dbReference type="InterPro" id="IPR002372">
    <property type="entry name" value="PQQ_rpt_dom"/>
</dbReference>
<dbReference type="InterPro" id="IPR050131">
    <property type="entry name" value="Peptidase_S8_subtilisin-like"/>
</dbReference>
<dbReference type="Gene3D" id="2.130.10.10">
    <property type="entry name" value="YVTN repeat-like/Quinoprotein amine dehydrogenase"/>
    <property type="match status" value="2"/>
</dbReference>
<dbReference type="PROSITE" id="PS00136">
    <property type="entry name" value="SUBTILASE_ASP"/>
    <property type="match status" value="1"/>
</dbReference>
<keyword evidence="4 5" id="KW-0720">Serine protease</keyword>
<dbReference type="InterPro" id="IPR023827">
    <property type="entry name" value="Peptidase_S8_Asp-AS"/>
</dbReference>
<evidence type="ECO:0000256" key="1">
    <source>
        <dbReference type="ARBA" id="ARBA00011073"/>
    </source>
</evidence>
<accession>A0A0G0BKR1</accession>
<feature type="active site" description="Charge relay system" evidence="5">
    <location>
        <position position="404"/>
    </location>
</feature>
<feature type="chain" id="PRO_5002531404" evidence="7">
    <location>
        <begin position="27"/>
        <end position="1115"/>
    </location>
</feature>
<feature type="active site" description="Charge relay system" evidence="5">
    <location>
        <position position="204"/>
    </location>
</feature>
<dbReference type="PANTHER" id="PTHR43806:SF11">
    <property type="entry name" value="CEREVISIN-RELATED"/>
    <property type="match status" value="1"/>
</dbReference>
<feature type="signal peptide" evidence="7">
    <location>
        <begin position="1"/>
        <end position="26"/>
    </location>
</feature>
<proteinExistence type="inferred from homology"/>
<dbReference type="GO" id="GO:0004252">
    <property type="term" value="F:serine-type endopeptidase activity"/>
    <property type="evidence" value="ECO:0007669"/>
    <property type="project" value="UniProtKB-UniRule"/>
</dbReference>
<evidence type="ECO:0000259" key="9">
    <source>
        <dbReference type="Pfam" id="PF01345"/>
    </source>
</evidence>
<dbReference type="PRINTS" id="PR00723">
    <property type="entry name" value="SUBTILISIN"/>
</dbReference>
<dbReference type="InterPro" id="IPR011047">
    <property type="entry name" value="Quinoprotein_ADH-like_sf"/>
</dbReference>
<dbReference type="Proteomes" id="UP000034581">
    <property type="component" value="Unassembled WGS sequence"/>
</dbReference>
<feature type="domain" description="Pyrrolo-quinoline quinone repeat" evidence="10">
    <location>
        <begin position="742"/>
        <end position="851"/>
    </location>
</feature>
<dbReference type="PROSITE" id="PS51892">
    <property type="entry name" value="SUBTILASE"/>
    <property type="match status" value="1"/>
</dbReference>
<evidence type="ECO:0000313" key="11">
    <source>
        <dbReference type="EMBL" id="KKP70038.1"/>
    </source>
</evidence>
<dbReference type="SUPFAM" id="SSF50998">
    <property type="entry name" value="Quinoprotein alcohol dehydrogenase-like"/>
    <property type="match status" value="1"/>
</dbReference>
<dbReference type="EMBL" id="LBQB01000002">
    <property type="protein sequence ID" value="KKP70038.1"/>
    <property type="molecule type" value="Genomic_DNA"/>
</dbReference>
<feature type="domain" description="Peptidase S8/S53" evidence="8">
    <location>
        <begin position="197"/>
        <end position="452"/>
    </location>
</feature>
<feature type="active site" description="Charge relay system" evidence="5">
    <location>
        <position position="236"/>
    </location>
</feature>
<dbReference type="PROSITE" id="PS00138">
    <property type="entry name" value="SUBTILASE_SER"/>
    <property type="match status" value="1"/>
</dbReference>
<dbReference type="Gene3D" id="3.40.50.200">
    <property type="entry name" value="Peptidase S8/S53 domain"/>
    <property type="match status" value="1"/>
</dbReference>
<keyword evidence="7" id="KW-0732">Signal</keyword>
<feature type="domain" description="DUF11" evidence="9">
    <location>
        <begin position="984"/>
        <end position="1089"/>
    </location>
</feature>
<dbReference type="NCBIfam" id="TIGR01451">
    <property type="entry name" value="B_ant_repeat"/>
    <property type="match status" value="1"/>
</dbReference>
<evidence type="ECO:0000259" key="8">
    <source>
        <dbReference type="Pfam" id="PF00082"/>
    </source>
</evidence>